<evidence type="ECO:0000256" key="22">
    <source>
        <dbReference type="SAM" id="Phobius"/>
    </source>
</evidence>
<evidence type="ECO:0000256" key="14">
    <source>
        <dbReference type="ARBA" id="ARBA00023180"/>
    </source>
</evidence>
<dbReference type="PRINTS" id="PR01539">
    <property type="entry name" value="INTRLEUKN1R2"/>
</dbReference>
<dbReference type="EMBL" id="JAGFMF010012281">
    <property type="protein sequence ID" value="KAG8504854.1"/>
    <property type="molecule type" value="Genomic_DNA"/>
</dbReference>
<evidence type="ECO:0000256" key="13">
    <source>
        <dbReference type="ARBA" id="ARBA00023170"/>
    </source>
</evidence>
<reference evidence="25" key="1">
    <citation type="journal article" date="2021" name="Evol. Appl.">
        <title>The genome of the Pyrenean desman and the effects of bottlenecks and inbreeding on the genomic landscape of an endangered species.</title>
        <authorList>
            <person name="Escoda L."/>
            <person name="Castresana J."/>
        </authorList>
    </citation>
    <scope>NUCLEOTIDE SEQUENCE</scope>
    <source>
        <strain evidence="25">IBE-C5619</strain>
    </source>
</reference>
<evidence type="ECO:0000313" key="25">
    <source>
        <dbReference type="EMBL" id="KAG8504854.1"/>
    </source>
</evidence>
<dbReference type="GO" id="GO:0005576">
    <property type="term" value="C:extracellular region"/>
    <property type="evidence" value="ECO:0007669"/>
    <property type="project" value="UniProtKB-SubCell"/>
</dbReference>
<evidence type="ECO:0000256" key="23">
    <source>
        <dbReference type="SAM" id="SignalP"/>
    </source>
</evidence>
<dbReference type="PRINTS" id="PR01536">
    <property type="entry name" value="INTRLKN1R12F"/>
</dbReference>
<evidence type="ECO:0000313" key="26">
    <source>
        <dbReference type="Proteomes" id="UP000700334"/>
    </source>
</evidence>
<keyword evidence="7 22" id="KW-0812">Transmembrane</keyword>
<dbReference type="InterPro" id="IPR015621">
    <property type="entry name" value="IL-1_rcpt_fam"/>
</dbReference>
<dbReference type="Proteomes" id="UP000700334">
    <property type="component" value="Unassembled WGS sequence"/>
</dbReference>
<dbReference type="Gene3D" id="2.60.40.10">
    <property type="entry name" value="Immunoglobulins"/>
    <property type="match status" value="3"/>
</dbReference>
<dbReference type="GO" id="GO:0004910">
    <property type="term" value="F:interleukin-1, type II, blocking receptor activity"/>
    <property type="evidence" value="ECO:0007669"/>
    <property type="project" value="InterPro"/>
</dbReference>
<keyword evidence="10 22" id="KW-1133">Transmembrane helix</keyword>
<feature type="transmembrane region" description="Helical" evidence="22">
    <location>
        <begin position="356"/>
        <end position="377"/>
    </location>
</feature>
<keyword evidence="9" id="KW-0677">Repeat</keyword>
<evidence type="ECO:0000256" key="2">
    <source>
        <dbReference type="ARBA" id="ARBA00004479"/>
    </source>
</evidence>
<keyword evidence="14" id="KW-0325">Glycoprotein</keyword>
<dbReference type="InterPro" id="IPR007110">
    <property type="entry name" value="Ig-like_dom"/>
</dbReference>
<name>A0A8J5ZFI9_GALPY</name>
<keyword evidence="26" id="KW-1185">Reference proteome</keyword>
<accession>A0A8J5ZFI9</accession>
<evidence type="ECO:0000256" key="15">
    <source>
        <dbReference type="ARBA" id="ARBA00023319"/>
    </source>
</evidence>
<dbReference type="PANTHER" id="PTHR11890:SF3">
    <property type="entry name" value="INTERLEUKIN-1 RECEPTOR TYPE 2"/>
    <property type="match status" value="1"/>
</dbReference>
<evidence type="ECO:0000256" key="3">
    <source>
        <dbReference type="ARBA" id="ARBA00004613"/>
    </source>
</evidence>
<evidence type="ECO:0000256" key="6">
    <source>
        <dbReference type="ARBA" id="ARBA00022525"/>
    </source>
</evidence>
<evidence type="ECO:0000259" key="24">
    <source>
        <dbReference type="PROSITE" id="PS50835"/>
    </source>
</evidence>
<feature type="domain" description="Ig-like" evidence="24">
    <location>
        <begin position="246"/>
        <end position="351"/>
    </location>
</feature>
<comment type="similarity">
    <text evidence="4">Belongs to the interleukin-1 receptor family.</text>
</comment>
<protein>
    <recommendedName>
        <fullName evidence="17">Interleukin-1 receptor type 2</fullName>
    </recommendedName>
    <alternativeName>
        <fullName evidence="20">CD121 antigen-like family member B</fullName>
    </alternativeName>
    <alternativeName>
        <fullName evidence="21">IL-1 type II receptor</fullName>
    </alternativeName>
    <alternativeName>
        <fullName evidence="18">Interleukin-1 receptor beta</fullName>
    </alternativeName>
    <alternativeName>
        <fullName evidence="19">Interleukin-1 receptor type II</fullName>
    </alternativeName>
</protein>
<organism evidence="25 26">
    <name type="scientific">Galemys pyrenaicus</name>
    <name type="common">Iberian desman</name>
    <name type="synonym">Pyrenean desman</name>
    <dbReference type="NCBI Taxonomy" id="202257"/>
    <lineage>
        <taxon>Eukaryota</taxon>
        <taxon>Metazoa</taxon>
        <taxon>Chordata</taxon>
        <taxon>Craniata</taxon>
        <taxon>Vertebrata</taxon>
        <taxon>Euteleostomi</taxon>
        <taxon>Mammalia</taxon>
        <taxon>Eutheria</taxon>
        <taxon>Laurasiatheria</taxon>
        <taxon>Eulipotyphla</taxon>
        <taxon>Talpidae</taxon>
        <taxon>Galemys</taxon>
    </lineage>
</organism>
<dbReference type="SMART" id="SM00409">
    <property type="entry name" value="IG"/>
    <property type="match status" value="3"/>
</dbReference>
<dbReference type="Pfam" id="PF13895">
    <property type="entry name" value="Ig_2"/>
    <property type="match status" value="1"/>
</dbReference>
<evidence type="ECO:0000256" key="16">
    <source>
        <dbReference type="ARBA" id="ARBA00059777"/>
    </source>
</evidence>
<evidence type="ECO:0000256" key="21">
    <source>
        <dbReference type="ARBA" id="ARBA00079822"/>
    </source>
</evidence>
<keyword evidence="13 25" id="KW-0675">Receptor</keyword>
<dbReference type="Pfam" id="PF00047">
    <property type="entry name" value="ig"/>
    <property type="match status" value="1"/>
</dbReference>
<evidence type="ECO:0000256" key="7">
    <source>
        <dbReference type="ARBA" id="ARBA00022692"/>
    </source>
</evidence>
<feature type="non-terminal residue" evidence="25">
    <location>
        <position position="479"/>
    </location>
</feature>
<dbReference type="PANTHER" id="PTHR11890">
    <property type="entry name" value="INTERLEUKIN-1 RECEPTOR FAMILY MEMBER"/>
    <property type="match status" value="1"/>
</dbReference>
<feature type="chain" id="PRO_5035293390" description="Interleukin-1 receptor type 2" evidence="23">
    <location>
        <begin position="27"/>
        <end position="479"/>
    </location>
</feature>
<evidence type="ECO:0000256" key="1">
    <source>
        <dbReference type="ARBA" id="ARBA00004236"/>
    </source>
</evidence>
<dbReference type="PROSITE" id="PS50835">
    <property type="entry name" value="IG_LIKE"/>
    <property type="match status" value="3"/>
</dbReference>
<dbReference type="InterPro" id="IPR004077">
    <property type="entry name" value="IL-1_rcpt_II-typ"/>
</dbReference>
<gene>
    <name evidence="25" type="ORF">J0S82_008376</name>
</gene>
<dbReference type="GO" id="GO:0019966">
    <property type="term" value="F:interleukin-1 binding"/>
    <property type="evidence" value="ECO:0007669"/>
    <property type="project" value="TreeGrafter"/>
</dbReference>
<comment type="function">
    <text evidence="16">Non-signaling receptor for IL1A, IL1B and IL1RN. Reduces IL1B activities. Serves as a decoy receptor by competitive binding to IL1B and preventing its binding to IL1R1. Also modulates cellular response through non-signaling association with IL1RAP after binding to IL1B. IL1R2 (membrane and secreted forms) preferentially binds IL1B and poorly IL1A and IL1RN. The secreted IL1R2 recruits secreted IL1RAP with high affinity; this complex formation may be the dominant mechanism for neutralization of IL1B by secreted/soluble receptors.</text>
</comment>
<keyword evidence="5" id="KW-1003">Cell membrane</keyword>
<comment type="caution">
    <text evidence="25">The sequence shown here is derived from an EMBL/GenBank/DDBJ whole genome shotgun (WGS) entry which is preliminary data.</text>
</comment>
<feature type="domain" description="Ig-like" evidence="24">
    <location>
        <begin position="31"/>
        <end position="131"/>
    </location>
</feature>
<sequence>MSTSCVLWKLSGTVFILFMLVVGASAFVLQPKEHRVTTGNCRFHGKHYRSYLKVEGEPVILRCPQAQSWASDSAHNMTWRRNDSAGTVPGAKTRVRVQDGAVWMLPVLRGDSGIYICTVRNASYCDEMSIELKVFEKTEASLPFLSYPQILILSSSGALVCPELSDFTRNKADIKLQWYKDSVLLDQDNEKFISTRGAIRLLILNVSVEDVGYYTCVMKFAYEGKQYNITRIIELRVNKRQEETIPVIISPHQTILASIGSKLTIPCKVFLGTGTQSTTELWWLANNTNIETAYHGGRVTEGPRQEYTENNENYIEVPLIFDPVIKEDLNMDFKCVVRNALSLQTLQTTVKEAATFSWKVALAPLSLILLVLGGICIHRRCKRRNRKSCGLMLKTAQVLGNVGVGHESLIVNTWSMVWACVSGNTCAWKSGPQGSVTQRWRTLQEDKYRRGETTRDRKIELRGKALSFESIQRKDKEEA</sequence>
<keyword evidence="15" id="KW-0393">Immunoglobulin domain</keyword>
<evidence type="ECO:0000256" key="9">
    <source>
        <dbReference type="ARBA" id="ARBA00022737"/>
    </source>
</evidence>
<dbReference type="InterPro" id="IPR036179">
    <property type="entry name" value="Ig-like_dom_sf"/>
</dbReference>
<dbReference type="InterPro" id="IPR004074">
    <property type="entry name" value="IL-1_rcpt_I/II-typ"/>
</dbReference>
<evidence type="ECO:0000256" key="12">
    <source>
        <dbReference type="ARBA" id="ARBA00023157"/>
    </source>
</evidence>
<dbReference type="AlphaFoldDB" id="A0A8J5ZFI9"/>
<feature type="domain" description="Ig-like" evidence="24">
    <location>
        <begin position="143"/>
        <end position="230"/>
    </location>
</feature>
<dbReference type="OrthoDB" id="9881731at2759"/>
<proteinExistence type="inferred from homology"/>
<dbReference type="InterPro" id="IPR013783">
    <property type="entry name" value="Ig-like_fold"/>
</dbReference>
<evidence type="ECO:0000256" key="18">
    <source>
        <dbReference type="ARBA" id="ARBA00076481"/>
    </source>
</evidence>
<keyword evidence="6" id="KW-0964">Secreted</keyword>
<dbReference type="GO" id="GO:0005886">
    <property type="term" value="C:plasma membrane"/>
    <property type="evidence" value="ECO:0007669"/>
    <property type="project" value="UniProtKB-SubCell"/>
</dbReference>
<dbReference type="SUPFAM" id="SSF48726">
    <property type="entry name" value="Immunoglobulin"/>
    <property type="match status" value="3"/>
</dbReference>
<dbReference type="FunFam" id="2.60.40.10:FF:001027">
    <property type="entry name" value="Interleukin 1 receptor type 2"/>
    <property type="match status" value="1"/>
</dbReference>
<keyword evidence="8 23" id="KW-0732">Signal</keyword>
<evidence type="ECO:0000256" key="19">
    <source>
        <dbReference type="ARBA" id="ARBA00077713"/>
    </source>
</evidence>
<evidence type="ECO:0000256" key="4">
    <source>
        <dbReference type="ARBA" id="ARBA00009752"/>
    </source>
</evidence>
<dbReference type="FunFam" id="2.60.40.10:FF:000188">
    <property type="entry name" value="Interleukin-1 receptor accessory protein-like 1"/>
    <property type="match status" value="1"/>
</dbReference>
<evidence type="ECO:0000256" key="20">
    <source>
        <dbReference type="ARBA" id="ARBA00079536"/>
    </source>
</evidence>
<dbReference type="FunFam" id="2.60.40.10:FF:001326">
    <property type="entry name" value="Interleukin 1 receptor type 2"/>
    <property type="match status" value="1"/>
</dbReference>
<evidence type="ECO:0000256" key="10">
    <source>
        <dbReference type="ARBA" id="ARBA00022989"/>
    </source>
</evidence>
<feature type="signal peptide" evidence="23">
    <location>
        <begin position="1"/>
        <end position="26"/>
    </location>
</feature>
<evidence type="ECO:0000256" key="17">
    <source>
        <dbReference type="ARBA" id="ARBA00067897"/>
    </source>
</evidence>
<evidence type="ECO:0000256" key="8">
    <source>
        <dbReference type="ARBA" id="ARBA00022729"/>
    </source>
</evidence>
<dbReference type="InterPro" id="IPR013151">
    <property type="entry name" value="Immunoglobulin_dom"/>
</dbReference>
<comment type="subcellular location">
    <subcellularLocation>
        <location evidence="1">Cell membrane</location>
    </subcellularLocation>
    <subcellularLocation>
        <location evidence="2">Membrane</location>
        <topology evidence="2">Single-pass type I membrane protein</topology>
    </subcellularLocation>
    <subcellularLocation>
        <location evidence="3">Secreted</location>
    </subcellularLocation>
</comment>
<evidence type="ECO:0000256" key="5">
    <source>
        <dbReference type="ARBA" id="ARBA00022475"/>
    </source>
</evidence>
<evidence type="ECO:0000256" key="11">
    <source>
        <dbReference type="ARBA" id="ARBA00023136"/>
    </source>
</evidence>
<dbReference type="InterPro" id="IPR003599">
    <property type="entry name" value="Ig_sub"/>
</dbReference>
<keyword evidence="12" id="KW-1015">Disulfide bond</keyword>
<keyword evidence="11 22" id="KW-0472">Membrane</keyword>